<dbReference type="EC" id="2.1.1.-" evidence="4"/>
<proteinExistence type="inferred from homology"/>
<dbReference type="Pfam" id="PF01555">
    <property type="entry name" value="N6_N4_Mtase"/>
    <property type="match status" value="1"/>
</dbReference>
<evidence type="ECO:0000256" key="2">
    <source>
        <dbReference type="ARBA" id="ARBA00022603"/>
    </source>
</evidence>
<dbReference type="PANTHER" id="PTHR13370">
    <property type="entry name" value="RNA METHYLASE-RELATED"/>
    <property type="match status" value="1"/>
</dbReference>
<dbReference type="InterPro" id="IPR002052">
    <property type="entry name" value="DNA_methylase_N6_adenine_CS"/>
</dbReference>
<dbReference type="InterPro" id="IPR029063">
    <property type="entry name" value="SAM-dependent_MTases_sf"/>
</dbReference>
<dbReference type="InterPro" id="IPR001091">
    <property type="entry name" value="RM_Methyltransferase"/>
</dbReference>
<dbReference type="PROSITE" id="PS00092">
    <property type="entry name" value="N6_MTASE"/>
    <property type="match status" value="1"/>
</dbReference>
<dbReference type="RefSeq" id="WP_207688595.1">
    <property type="nucleotide sequence ID" value="NZ_CP061799.1"/>
</dbReference>
<gene>
    <name evidence="6" type="ORF">dnl_50840</name>
</gene>
<dbReference type="SUPFAM" id="SSF53335">
    <property type="entry name" value="S-adenosyl-L-methionine-dependent methyltransferases"/>
    <property type="match status" value="1"/>
</dbReference>
<dbReference type="EMBL" id="CP061799">
    <property type="protein sequence ID" value="QTA82702.1"/>
    <property type="molecule type" value="Genomic_DNA"/>
</dbReference>
<keyword evidence="2 6" id="KW-0489">Methyltransferase</keyword>
<keyword evidence="7" id="KW-1185">Reference proteome</keyword>
<reference evidence="6" key="1">
    <citation type="journal article" date="2021" name="Microb. Physiol.">
        <title>Proteogenomic Insights into the Physiology of Marine, Sulfate-Reducing, Filamentous Desulfonema limicola and Desulfonema magnum.</title>
        <authorList>
            <person name="Schnaars V."/>
            <person name="Wohlbrand L."/>
            <person name="Scheve S."/>
            <person name="Hinrichs C."/>
            <person name="Reinhardt R."/>
            <person name="Rabus R."/>
        </authorList>
    </citation>
    <scope>NUCLEOTIDE SEQUENCE</scope>
    <source>
        <strain evidence="6">5ac10</strain>
    </source>
</reference>
<evidence type="ECO:0000313" key="6">
    <source>
        <dbReference type="EMBL" id="QTA82702.1"/>
    </source>
</evidence>
<evidence type="ECO:0000256" key="1">
    <source>
        <dbReference type="ARBA" id="ARBA00006594"/>
    </source>
</evidence>
<dbReference type="Gene3D" id="3.40.50.150">
    <property type="entry name" value="Vaccinia Virus protein VP39"/>
    <property type="match status" value="1"/>
</dbReference>
<name>A0A975BC47_9BACT</name>
<dbReference type="PRINTS" id="PR00508">
    <property type="entry name" value="S21N4MTFRASE"/>
</dbReference>
<organism evidence="6 7">
    <name type="scientific">Desulfonema limicola</name>
    <dbReference type="NCBI Taxonomy" id="45656"/>
    <lineage>
        <taxon>Bacteria</taxon>
        <taxon>Pseudomonadati</taxon>
        <taxon>Thermodesulfobacteriota</taxon>
        <taxon>Desulfobacteria</taxon>
        <taxon>Desulfobacterales</taxon>
        <taxon>Desulfococcaceae</taxon>
        <taxon>Desulfonema</taxon>
    </lineage>
</organism>
<dbReference type="GO" id="GO:0003677">
    <property type="term" value="F:DNA binding"/>
    <property type="evidence" value="ECO:0007669"/>
    <property type="project" value="InterPro"/>
</dbReference>
<dbReference type="Proteomes" id="UP000663720">
    <property type="component" value="Chromosome"/>
</dbReference>
<evidence type="ECO:0000256" key="4">
    <source>
        <dbReference type="RuleBase" id="RU362026"/>
    </source>
</evidence>
<evidence type="ECO:0000313" key="7">
    <source>
        <dbReference type="Proteomes" id="UP000663720"/>
    </source>
</evidence>
<dbReference type="GO" id="GO:0032259">
    <property type="term" value="P:methylation"/>
    <property type="evidence" value="ECO:0007669"/>
    <property type="project" value="UniProtKB-KW"/>
</dbReference>
<evidence type="ECO:0000259" key="5">
    <source>
        <dbReference type="Pfam" id="PF01555"/>
    </source>
</evidence>
<dbReference type="GO" id="GO:0008170">
    <property type="term" value="F:N-methyltransferase activity"/>
    <property type="evidence" value="ECO:0007669"/>
    <property type="project" value="InterPro"/>
</dbReference>
<accession>A0A975BC47</accession>
<dbReference type="AlphaFoldDB" id="A0A975BC47"/>
<evidence type="ECO:0000256" key="3">
    <source>
        <dbReference type="ARBA" id="ARBA00022679"/>
    </source>
</evidence>
<sequence length="380" mass="42509">MKKNNSKRSGLNLNEILLGDSQKKLKLIPDNSIDLIVTDPPYGLGFMGKDWDKALPSRGILKECFRVLKSGAFAFFMASPRQDVLSRMISTLEEAGFKTNFSPIFWAYATGFSKAQKVSKKIAGKPGAERLEGAYAGCQLKPAVEPCLVVMKPCEKKTYAEQALDNGKGVTFLDDCRIPYSKDESIPTRDFEKQKSYSSGQVIGSKGKKWKGHKDGRVSANVVVSDNVLNTGTKGNNSKFFDLEIWWEKKLNLSELPHELQETYPFLHVPKPSKKEKEAGLDDFEAKRVSDGRKKINDTAFQRDATLRRNTHPTVKPIKLMSYLITMGSREGDIVLDPFAGSGTTCIASKILNRRYIGIEMNPEYHEIAVQRIKNVTSLN</sequence>
<dbReference type="InterPro" id="IPR002941">
    <property type="entry name" value="DNA_methylase_N4/N6"/>
</dbReference>
<dbReference type="GO" id="GO:0009007">
    <property type="term" value="F:site-specific DNA-methyltransferase (adenine-specific) activity"/>
    <property type="evidence" value="ECO:0007669"/>
    <property type="project" value="TreeGrafter"/>
</dbReference>
<dbReference type="PANTHER" id="PTHR13370:SF3">
    <property type="entry name" value="TRNA (GUANINE(10)-N2)-METHYLTRANSFERASE HOMOLOG"/>
    <property type="match status" value="1"/>
</dbReference>
<feature type="domain" description="DNA methylase N-4/N-6" evidence="5">
    <location>
        <begin position="33"/>
        <end position="370"/>
    </location>
</feature>
<dbReference type="GO" id="GO:0005737">
    <property type="term" value="C:cytoplasm"/>
    <property type="evidence" value="ECO:0007669"/>
    <property type="project" value="TreeGrafter"/>
</dbReference>
<dbReference type="KEGG" id="dli:dnl_50840"/>
<comment type="similarity">
    <text evidence="1 4">Belongs to the N(4)/N(6)-methyltransferase family.</text>
</comment>
<protein>
    <recommendedName>
        <fullName evidence="4">Methyltransferase</fullName>
        <ecNumber evidence="4">2.1.1.-</ecNumber>
    </recommendedName>
</protein>
<keyword evidence="3" id="KW-0808">Transferase</keyword>